<dbReference type="AlphaFoldDB" id="A0AAW2SJY8"/>
<comment type="caution">
    <text evidence="2">The sequence shown here is derived from an EMBL/GenBank/DDBJ whole genome shotgun (WGS) entry which is preliminary data.</text>
</comment>
<evidence type="ECO:0000313" key="2">
    <source>
        <dbReference type="EMBL" id="KAL0392747.1"/>
    </source>
</evidence>
<evidence type="ECO:0000256" key="1">
    <source>
        <dbReference type="SAM" id="MobiDB-lite"/>
    </source>
</evidence>
<feature type="region of interest" description="Disordered" evidence="1">
    <location>
        <begin position="1"/>
        <end position="55"/>
    </location>
</feature>
<protein>
    <submittedName>
        <fullName evidence="2">Uncharacterized protein</fullName>
    </submittedName>
</protein>
<feature type="compositionally biased region" description="Basic and acidic residues" evidence="1">
    <location>
        <begin position="1"/>
        <end position="20"/>
    </location>
</feature>
<sequence length="123" mass="13173">MYVKAEEGRAAADKDGEGRGGRSGGEATTEEGRGEAMAKWKGRGSGRTVAWTRRGGKGMGSFGGGRWRRWVLAGFAGGGEFEVCGILCIMKSMQELDSISLRQLLPRSGAHGKWQFVSQDTTT</sequence>
<gene>
    <name evidence="2" type="ORF">Sradi_2497500</name>
</gene>
<reference evidence="2" key="1">
    <citation type="submission" date="2020-06" db="EMBL/GenBank/DDBJ databases">
        <authorList>
            <person name="Li T."/>
            <person name="Hu X."/>
            <person name="Zhang T."/>
            <person name="Song X."/>
            <person name="Zhang H."/>
            <person name="Dai N."/>
            <person name="Sheng W."/>
            <person name="Hou X."/>
            <person name="Wei L."/>
        </authorList>
    </citation>
    <scope>NUCLEOTIDE SEQUENCE</scope>
    <source>
        <strain evidence="2">G02</strain>
        <tissue evidence="2">Leaf</tissue>
    </source>
</reference>
<accession>A0AAW2SJY8</accession>
<dbReference type="EMBL" id="JACGWJ010000010">
    <property type="protein sequence ID" value="KAL0392747.1"/>
    <property type="molecule type" value="Genomic_DNA"/>
</dbReference>
<name>A0AAW2SJY8_SESRA</name>
<organism evidence="2">
    <name type="scientific">Sesamum radiatum</name>
    <name type="common">Black benniseed</name>
    <dbReference type="NCBI Taxonomy" id="300843"/>
    <lineage>
        <taxon>Eukaryota</taxon>
        <taxon>Viridiplantae</taxon>
        <taxon>Streptophyta</taxon>
        <taxon>Embryophyta</taxon>
        <taxon>Tracheophyta</taxon>
        <taxon>Spermatophyta</taxon>
        <taxon>Magnoliopsida</taxon>
        <taxon>eudicotyledons</taxon>
        <taxon>Gunneridae</taxon>
        <taxon>Pentapetalae</taxon>
        <taxon>asterids</taxon>
        <taxon>lamiids</taxon>
        <taxon>Lamiales</taxon>
        <taxon>Pedaliaceae</taxon>
        <taxon>Sesamum</taxon>
    </lineage>
</organism>
<proteinExistence type="predicted"/>
<reference evidence="2" key="2">
    <citation type="journal article" date="2024" name="Plant">
        <title>Genomic evolution and insights into agronomic trait innovations of Sesamum species.</title>
        <authorList>
            <person name="Miao H."/>
            <person name="Wang L."/>
            <person name="Qu L."/>
            <person name="Liu H."/>
            <person name="Sun Y."/>
            <person name="Le M."/>
            <person name="Wang Q."/>
            <person name="Wei S."/>
            <person name="Zheng Y."/>
            <person name="Lin W."/>
            <person name="Duan Y."/>
            <person name="Cao H."/>
            <person name="Xiong S."/>
            <person name="Wang X."/>
            <person name="Wei L."/>
            <person name="Li C."/>
            <person name="Ma Q."/>
            <person name="Ju M."/>
            <person name="Zhao R."/>
            <person name="Li G."/>
            <person name="Mu C."/>
            <person name="Tian Q."/>
            <person name="Mei H."/>
            <person name="Zhang T."/>
            <person name="Gao T."/>
            <person name="Zhang H."/>
        </authorList>
    </citation>
    <scope>NUCLEOTIDE SEQUENCE</scope>
    <source>
        <strain evidence="2">G02</strain>
    </source>
</reference>